<feature type="transmembrane region" description="Helical" evidence="14">
    <location>
        <begin position="267"/>
        <end position="290"/>
    </location>
</feature>
<dbReference type="OrthoDB" id="9810181at2"/>
<dbReference type="CDD" id="cd10322">
    <property type="entry name" value="SLC5sbd"/>
    <property type="match status" value="1"/>
</dbReference>
<dbReference type="InterPro" id="IPR050277">
    <property type="entry name" value="Sodium:Solute_Symporter"/>
</dbReference>
<evidence type="ECO:0000256" key="12">
    <source>
        <dbReference type="ARBA" id="ARBA00033708"/>
    </source>
</evidence>
<dbReference type="KEGG" id="slr:L21SP2_1517"/>
<feature type="transmembrane region" description="Helical" evidence="14">
    <location>
        <begin position="470"/>
        <end position="488"/>
    </location>
</feature>
<evidence type="ECO:0000256" key="3">
    <source>
        <dbReference type="ARBA" id="ARBA00022448"/>
    </source>
</evidence>
<evidence type="ECO:0000256" key="6">
    <source>
        <dbReference type="ARBA" id="ARBA00022847"/>
    </source>
</evidence>
<dbReference type="RefSeq" id="WP_024267832.1">
    <property type="nucleotide sequence ID" value="NC_023035.1"/>
</dbReference>
<dbReference type="Gene3D" id="1.20.1730.10">
    <property type="entry name" value="Sodium/glucose cotransporter"/>
    <property type="match status" value="1"/>
</dbReference>
<dbReference type="EMBL" id="CP006939">
    <property type="protein sequence ID" value="AHC14912.1"/>
    <property type="molecule type" value="Genomic_DNA"/>
</dbReference>
<dbReference type="STRING" id="1307761.L21SP2_1517"/>
<evidence type="ECO:0000256" key="8">
    <source>
        <dbReference type="ARBA" id="ARBA00023053"/>
    </source>
</evidence>
<dbReference type="PATRIC" id="fig|1307761.3.peg.1512"/>
<evidence type="ECO:0000256" key="9">
    <source>
        <dbReference type="ARBA" id="ARBA00023065"/>
    </source>
</evidence>
<keyword evidence="11" id="KW-0739">Sodium transport</keyword>
<name>V5WGE8_9SPIO</name>
<dbReference type="InterPro" id="IPR038377">
    <property type="entry name" value="Na/Glc_symporter_sf"/>
</dbReference>
<feature type="transmembrane region" description="Helical" evidence="14">
    <location>
        <begin position="334"/>
        <end position="362"/>
    </location>
</feature>
<dbReference type="GO" id="GO:0005886">
    <property type="term" value="C:plasma membrane"/>
    <property type="evidence" value="ECO:0007669"/>
    <property type="project" value="UniProtKB-SubCell"/>
</dbReference>
<dbReference type="Pfam" id="PF00474">
    <property type="entry name" value="SSF"/>
    <property type="match status" value="1"/>
</dbReference>
<reference evidence="15 16" key="1">
    <citation type="journal article" date="2015" name="Stand. Genomic Sci.">
        <title>Complete genome sequence and description of Salinispira pacifica gen. nov., sp. nov., a novel spirochaete isolated form a hypersaline microbial mat.</title>
        <authorList>
            <person name="Ben Hania W."/>
            <person name="Joseph M."/>
            <person name="Schumann P."/>
            <person name="Bunk B."/>
            <person name="Fiebig A."/>
            <person name="Sproer C."/>
            <person name="Klenk H.P."/>
            <person name="Fardeau M.L."/>
            <person name="Spring S."/>
        </authorList>
    </citation>
    <scope>NUCLEOTIDE SEQUENCE [LARGE SCALE GENOMIC DNA]</scope>
    <source>
        <strain evidence="15 16">L21-RPul-D2</strain>
    </source>
</reference>
<organism evidence="15 16">
    <name type="scientific">Salinispira pacifica</name>
    <dbReference type="NCBI Taxonomy" id="1307761"/>
    <lineage>
        <taxon>Bacteria</taxon>
        <taxon>Pseudomonadati</taxon>
        <taxon>Spirochaetota</taxon>
        <taxon>Spirochaetia</taxon>
        <taxon>Spirochaetales</taxon>
        <taxon>Spirochaetaceae</taxon>
        <taxon>Salinispira</taxon>
    </lineage>
</organism>
<dbReference type="GO" id="GO:0006814">
    <property type="term" value="P:sodium ion transport"/>
    <property type="evidence" value="ECO:0007669"/>
    <property type="project" value="UniProtKB-KW"/>
</dbReference>
<keyword evidence="8" id="KW-0915">Sodium</keyword>
<evidence type="ECO:0000256" key="13">
    <source>
        <dbReference type="RuleBase" id="RU362091"/>
    </source>
</evidence>
<gene>
    <name evidence="15" type="ORF">L21SP2_1517</name>
</gene>
<dbReference type="PANTHER" id="PTHR48086">
    <property type="entry name" value="SODIUM/PROLINE SYMPORTER-RELATED"/>
    <property type="match status" value="1"/>
</dbReference>
<dbReference type="HOGENOM" id="CLU_018808_15_2_12"/>
<evidence type="ECO:0000256" key="4">
    <source>
        <dbReference type="ARBA" id="ARBA00022475"/>
    </source>
</evidence>
<keyword evidence="9" id="KW-0406">Ion transport</keyword>
<dbReference type="GO" id="GO:0015293">
    <property type="term" value="F:symporter activity"/>
    <property type="evidence" value="ECO:0007669"/>
    <property type="project" value="UniProtKB-KW"/>
</dbReference>
<dbReference type="eggNOG" id="COG0591">
    <property type="taxonomic scope" value="Bacteria"/>
</dbReference>
<dbReference type="InterPro" id="IPR001734">
    <property type="entry name" value="Na/solute_symporter"/>
</dbReference>
<proteinExistence type="inferred from homology"/>
<evidence type="ECO:0000256" key="14">
    <source>
        <dbReference type="SAM" id="Phobius"/>
    </source>
</evidence>
<feature type="transmembrane region" description="Helical" evidence="14">
    <location>
        <begin position="6"/>
        <end position="23"/>
    </location>
</feature>
<keyword evidence="3" id="KW-0813">Transport</keyword>
<keyword evidence="10 14" id="KW-0472">Membrane</keyword>
<feature type="transmembrane region" description="Helical" evidence="14">
    <location>
        <begin position="179"/>
        <end position="201"/>
    </location>
</feature>
<feature type="transmembrane region" description="Helical" evidence="14">
    <location>
        <begin position="155"/>
        <end position="172"/>
    </location>
</feature>
<feature type="transmembrane region" description="Helical" evidence="14">
    <location>
        <begin position="413"/>
        <end position="431"/>
    </location>
</feature>
<dbReference type="AlphaFoldDB" id="V5WGE8"/>
<sequence length="517" mass="55442">MAFTLVSLTLFGAVIVFMAAYGYRISAKTAEDFMLGGRTIGVVVMFFFVLFAISSAWTFYGFPGLLYTQGPGYVMFIWGSVVGFAGLYMFLGPRLWALAKINRFLSPVEVLGERYQSKTLRLILSLSILAFIVPYVGIQPLGVGAGFEALTGLPAAWGAIYTAVILIVLVMLGGMRIVAWVNIFLGVIYMTALLGSLLWAVQVLFPDGGLAQAASIVAQSRPELLSDPGPVGAYTPVVLGGTFVVGILAFSWPHVAIGCMTARDKSLFKWFPLLIFVFGGLFFYILPFIWGSLVAPAAMPMEELQALANSNGVSLQTEADRVVQTVISRTLPEWFGVFVLLGVIAAAVSTAAVQLMTSSVIVSRDIIQGLFKPDASDRQITTWARWAVIAVVVLSLVVSFLNQGAMALYLTDVSVPGFAQWAPALVGGLLWKRGTKQGAIAGTLAGVIYLVLSLVIVVNGERPLVIGHPVIPSLLVNTLAYIITSLLTPRPGEDIEAQFFDEVEAYLKAESGAKAKG</sequence>
<feature type="transmembrane region" description="Helical" evidence="14">
    <location>
        <begin position="233"/>
        <end position="255"/>
    </location>
</feature>
<keyword evidence="7 14" id="KW-1133">Transmembrane helix</keyword>
<evidence type="ECO:0000256" key="2">
    <source>
        <dbReference type="ARBA" id="ARBA00006434"/>
    </source>
</evidence>
<feature type="transmembrane region" description="Helical" evidence="14">
    <location>
        <begin position="438"/>
        <end position="458"/>
    </location>
</feature>
<dbReference type="Proteomes" id="UP000018680">
    <property type="component" value="Chromosome"/>
</dbReference>
<dbReference type="PANTHER" id="PTHR48086:SF3">
    <property type="entry name" value="SODIUM_PROLINE SYMPORTER"/>
    <property type="match status" value="1"/>
</dbReference>
<keyword evidence="5 14" id="KW-0812">Transmembrane</keyword>
<protein>
    <submittedName>
        <fullName evidence="15">Sodium/pantothenate symporter</fullName>
    </submittedName>
</protein>
<evidence type="ECO:0000313" key="15">
    <source>
        <dbReference type="EMBL" id="AHC14912.1"/>
    </source>
</evidence>
<dbReference type="PROSITE" id="PS50283">
    <property type="entry name" value="NA_SOLUT_SYMP_3"/>
    <property type="match status" value="1"/>
</dbReference>
<evidence type="ECO:0000313" key="16">
    <source>
        <dbReference type="Proteomes" id="UP000018680"/>
    </source>
</evidence>
<comment type="subcellular location">
    <subcellularLocation>
        <location evidence="1">Cell membrane</location>
        <topology evidence="1">Multi-pass membrane protein</topology>
    </subcellularLocation>
</comment>
<keyword evidence="16" id="KW-1185">Reference proteome</keyword>
<evidence type="ECO:0000256" key="11">
    <source>
        <dbReference type="ARBA" id="ARBA00023201"/>
    </source>
</evidence>
<feature type="transmembrane region" description="Helical" evidence="14">
    <location>
        <begin position="383"/>
        <end position="401"/>
    </location>
</feature>
<evidence type="ECO:0000256" key="1">
    <source>
        <dbReference type="ARBA" id="ARBA00004651"/>
    </source>
</evidence>
<comment type="catalytic activity">
    <reaction evidence="12">
        <text>L-proline(in) + Na(+)(in) = L-proline(out) + Na(+)(out)</text>
        <dbReference type="Rhea" id="RHEA:28967"/>
        <dbReference type="ChEBI" id="CHEBI:29101"/>
        <dbReference type="ChEBI" id="CHEBI:60039"/>
    </reaction>
</comment>
<evidence type="ECO:0000256" key="10">
    <source>
        <dbReference type="ARBA" id="ARBA00023136"/>
    </source>
</evidence>
<evidence type="ECO:0000256" key="5">
    <source>
        <dbReference type="ARBA" id="ARBA00022692"/>
    </source>
</evidence>
<comment type="similarity">
    <text evidence="2 13">Belongs to the sodium:solute symporter (SSF) (TC 2.A.21) family.</text>
</comment>
<keyword evidence="6" id="KW-0769">Symport</keyword>
<accession>V5WGE8</accession>
<evidence type="ECO:0000256" key="7">
    <source>
        <dbReference type="ARBA" id="ARBA00022989"/>
    </source>
</evidence>
<keyword evidence="4" id="KW-1003">Cell membrane</keyword>
<feature type="transmembrane region" description="Helical" evidence="14">
    <location>
        <begin position="35"/>
        <end position="60"/>
    </location>
</feature>
<feature type="transmembrane region" description="Helical" evidence="14">
    <location>
        <begin position="72"/>
        <end position="91"/>
    </location>
</feature>
<feature type="transmembrane region" description="Helical" evidence="14">
    <location>
        <begin position="122"/>
        <end position="143"/>
    </location>
</feature>